<name>A0A561VGJ0_ACTTI</name>
<sequence length="70" mass="7948">MIARKGWTLAEQAGDLSPDGTPRLLRRADWEIDAVRDEVRDYVIEHLGDPGGVLIIDDTCFLERVRSLRV</sequence>
<dbReference type="EMBL" id="VIWY01000007">
    <property type="protein sequence ID" value="TWG10721.1"/>
    <property type="molecule type" value="Genomic_DNA"/>
</dbReference>
<dbReference type="AlphaFoldDB" id="A0A561VGJ0"/>
<keyword evidence="2" id="KW-1185">Reference proteome</keyword>
<evidence type="ECO:0008006" key="3">
    <source>
        <dbReference type="Google" id="ProtNLM"/>
    </source>
</evidence>
<gene>
    <name evidence="1" type="ORF">FHX34_107217</name>
</gene>
<evidence type="ECO:0000313" key="2">
    <source>
        <dbReference type="Proteomes" id="UP000320239"/>
    </source>
</evidence>
<evidence type="ECO:0000313" key="1">
    <source>
        <dbReference type="EMBL" id="TWG10721.1"/>
    </source>
</evidence>
<dbReference type="Proteomes" id="UP000320239">
    <property type="component" value="Unassembled WGS sequence"/>
</dbReference>
<comment type="caution">
    <text evidence="1">The sequence shown here is derived from an EMBL/GenBank/DDBJ whole genome shotgun (WGS) entry which is preliminary data.</text>
</comment>
<protein>
    <recommendedName>
        <fullName evidence="3">DDE superfamily endonuclease</fullName>
    </recommendedName>
</protein>
<proteinExistence type="predicted"/>
<accession>A0A561VGJ0</accession>
<reference evidence="1 2" key="1">
    <citation type="submission" date="2019-06" db="EMBL/GenBank/DDBJ databases">
        <title>Sequencing the genomes of 1000 actinobacteria strains.</title>
        <authorList>
            <person name="Klenk H.-P."/>
        </authorList>
    </citation>
    <scope>NUCLEOTIDE SEQUENCE [LARGE SCALE GENOMIC DNA]</scope>
    <source>
        <strain evidence="1 2">DSM 43866</strain>
    </source>
</reference>
<organism evidence="1 2">
    <name type="scientific">Actinoplanes teichomyceticus</name>
    <dbReference type="NCBI Taxonomy" id="1867"/>
    <lineage>
        <taxon>Bacteria</taxon>
        <taxon>Bacillati</taxon>
        <taxon>Actinomycetota</taxon>
        <taxon>Actinomycetes</taxon>
        <taxon>Micromonosporales</taxon>
        <taxon>Micromonosporaceae</taxon>
        <taxon>Actinoplanes</taxon>
    </lineage>
</organism>